<feature type="non-terminal residue" evidence="1">
    <location>
        <position position="1"/>
    </location>
</feature>
<comment type="caution">
    <text evidence="1">The sequence shown here is derived from an EMBL/GenBank/DDBJ whole genome shotgun (WGS) entry which is preliminary data.</text>
</comment>
<organism evidence="1">
    <name type="scientific">marine sediment metagenome</name>
    <dbReference type="NCBI Taxonomy" id="412755"/>
    <lineage>
        <taxon>unclassified sequences</taxon>
        <taxon>metagenomes</taxon>
        <taxon>ecological metagenomes</taxon>
    </lineage>
</organism>
<dbReference type="AlphaFoldDB" id="A0A0F9V207"/>
<dbReference type="EMBL" id="LAZR01000471">
    <property type="protein sequence ID" value="KKN67546.1"/>
    <property type="molecule type" value="Genomic_DNA"/>
</dbReference>
<name>A0A0F9V207_9ZZZZ</name>
<gene>
    <name evidence="1" type="ORF">LCGC14_0460010</name>
</gene>
<evidence type="ECO:0000313" key="1">
    <source>
        <dbReference type="EMBL" id="KKN67546.1"/>
    </source>
</evidence>
<sequence>LACNINCAECDVMKAPSKAAMELYRDFIPFLTDGLRAGNGTSPEPESKGS</sequence>
<protein>
    <submittedName>
        <fullName evidence="1">Uncharacterized protein</fullName>
    </submittedName>
</protein>
<reference evidence="1" key="1">
    <citation type="journal article" date="2015" name="Nature">
        <title>Complex archaea that bridge the gap between prokaryotes and eukaryotes.</title>
        <authorList>
            <person name="Spang A."/>
            <person name="Saw J.H."/>
            <person name="Jorgensen S.L."/>
            <person name="Zaremba-Niedzwiedzka K."/>
            <person name="Martijn J."/>
            <person name="Lind A.E."/>
            <person name="van Eijk R."/>
            <person name="Schleper C."/>
            <person name="Guy L."/>
            <person name="Ettema T.J."/>
        </authorList>
    </citation>
    <scope>NUCLEOTIDE SEQUENCE</scope>
</reference>
<accession>A0A0F9V207</accession>
<proteinExistence type="predicted"/>